<dbReference type="Gene3D" id="3.10.105.10">
    <property type="entry name" value="Dipeptide-binding Protein, Domain 3"/>
    <property type="match status" value="1"/>
</dbReference>
<dbReference type="PIRSF" id="PIRSF002741">
    <property type="entry name" value="MppA"/>
    <property type="match status" value="1"/>
</dbReference>
<dbReference type="InterPro" id="IPR030678">
    <property type="entry name" value="Peptide/Ni-bd"/>
</dbReference>
<evidence type="ECO:0000313" key="7">
    <source>
        <dbReference type="EMBL" id="AMO54318.1"/>
    </source>
</evidence>
<dbReference type="FunFam" id="3.90.76.10:FF:000001">
    <property type="entry name" value="Oligopeptide ABC transporter substrate-binding protein"/>
    <property type="match status" value="1"/>
</dbReference>
<evidence type="ECO:0000256" key="1">
    <source>
        <dbReference type="ARBA" id="ARBA00004196"/>
    </source>
</evidence>
<sequence length="539" mass="60444">MKFLSILAATAVITTQLVPAAQAAVVPASTKLAEVQELTVDNNAEPASLDPHKVEGVPGGNIIRDLFEGLVNQDADGNIVPGQAESWLVSDDNKVFTFKIRDSARWSDGNPVTAHDFVYSFQRVVDPATASRYSWYIETTTMANAAAIIRGEKPPSTLGVKALDDQRLEVTLEQPVPYFIKMLANATTFPAHRASIEKHGDEWTRPGNMVSNGAYVLDQWVVNGKIVLKRNPKYWNDKETVINQVTYLPITTDSAKLHRYKTGELDMTGTVPLEHYKRLVQKIPDEVVTSPELGTYYYSFNTTKPPMNDVRVRKALSYAINRSAITDYILGQGQKPAYTFTPESVSGFTPPETDYSKLSQKERNQKAAKLIREAGYGPDKPLEVTIVYNTSEGHKKLAIAIAQMWKPLGVKVRLENQEWKTFLDLKRNNRFEIARGGWMGDYNEASSMLDLHTTRHGQNDSRFSNKQYDVLMAKSRTAATDKERNSLYSEAEQILAEEMPVAPIYQYVSSRLIKPYVGGYPVNNVQATVYTKDMYIKAH</sequence>
<evidence type="ECO:0000256" key="5">
    <source>
        <dbReference type="SAM" id="SignalP"/>
    </source>
</evidence>
<dbReference type="GO" id="GO:0015833">
    <property type="term" value="P:peptide transport"/>
    <property type="evidence" value="ECO:0007669"/>
    <property type="project" value="TreeGrafter"/>
</dbReference>
<keyword evidence="3" id="KW-0813">Transport</keyword>
<evidence type="ECO:0000259" key="6">
    <source>
        <dbReference type="Pfam" id="PF00496"/>
    </source>
</evidence>
<dbReference type="STRING" id="570277.EZMO1_0044"/>
<dbReference type="KEGG" id="emp:EZMO1_0044"/>
<reference evidence="7 8" key="1">
    <citation type="journal article" date="2016" name="Front. Microbiol.">
        <title>Genomic Insight into the Host-Endosymbiont Relationship of Endozoicomonas montiporae CL-33(T) with its Coral Host.</title>
        <authorList>
            <person name="Ding J.-Y."/>
            <person name="Shiu J.-H."/>
            <person name="Chen W.-M."/>
            <person name="Chiang Y.-R."/>
            <person name="Tang S.-L."/>
        </authorList>
    </citation>
    <scope>NUCLEOTIDE SEQUENCE [LARGE SCALE GENOMIC DNA]</scope>
    <source>
        <strain evidence="7 8">CL-33</strain>
    </source>
</reference>
<dbReference type="Gene3D" id="3.40.190.10">
    <property type="entry name" value="Periplasmic binding protein-like II"/>
    <property type="match status" value="1"/>
</dbReference>
<feature type="domain" description="Solute-binding protein family 5" evidence="6">
    <location>
        <begin position="78"/>
        <end position="455"/>
    </location>
</feature>
<dbReference type="EMBL" id="CP013251">
    <property type="protein sequence ID" value="AMO54318.1"/>
    <property type="molecule type" value="Genomic_DNA"/>
</dbReference>
<dbReference type="GO" id="GO:0005524">
    <property type="term" value="F:ATP binding"/>
    <property type="evidence" value="ECO:0007669"/>
    <property type="project" value="UniProtKB-KW"/>
</dbReference>
<dbReference type="SUPFAM" id="SSF53850">
    <property type="entry name" value="Periplasmic binding protein-like II"/>
    <property type="match status" value="1"/>
</dbReference>
<dbReference type="PANTHER" id="PTHR30290:SF10">
    <property type="entry name" value="PERIPLASMIC OLIGOPEPTIDE-BINDING PROTEIN-RELATED"/>
    <property type="match status" value="1"/>
</dbReference>
<dbReference type="GO" id="GO:1904680">
    <property type="term" value="F:peptide transmembrane transporter activity"/>
    <property type="evidence" value="ECO:0007669"/>
    <property type="project" value="TreeGrafter"/>
</dbReference>
<dbReference type="PATRIC" id="fig|570277.3.peg.42"/>
<dbReference type="CDD" id="cd08504">
    <property type="entry name" value="PBP2_OppA"/>
    <property type="match status" value="1"/>
</dbReference>
<dbReference type="GO" id="GO:0043190">
    <property type="term" value="C:ATP-binding cassette (ABC) transporter complex"/>
    <property type="evidence" value="ECO:0007669"/>
    <property type="project" value="InterPro"/>
</dbReference>
<dbReference type="InterPro" id="IPR000914">
    <property type="entry name" value="SBP_5_dom"/>
</dbReference>
<dbReference type="PANTHER" id="PTHR30290">
    <property type="entry name" value="PERIPLASMIC BINDING COMPONENT OF ABC TRANSPORTER"/>
    <property type="match status" value="1"/>
</dbReference>
<dbReference type="RefSeq" id="WP_082212325.1">
    <property type="nucleotide sequence ID" value="NZ_CP013251.1"/>
</dbReference>
<evidence type="ECO:0000256" key="2">
    <source>
        <dbReference type="ARBA" id="ARBA00005695"/>
    </source>
</evidence>
<keyword evidence="4 5" id="KW-0732">Signal</keyword>
<organism evidence="7 8">
    <name type="scientific">Endozoicomonas montiporae CL-33</name>
    <dbReference type="NCBI Taxonomy" id="570277"/>
    <lineage>
        <taxon>Bacteria</taxon>
        <taxon>Pseudomonadati</taxon>
        <taxon>Pseudomonadota</taxon>
        <taxon>Gammaproteobacteria</taxon>
        <taxon>Oceanospirillales</taxon>
        <taxon>Endozoicomonadaceae</taxon>
        <taxon>Endozoicomonas</taxon>
    </lineage>
</organism>
<dbReference type="InterPro" id="IPR039424">
    <property type="entry name" value="SBP_5"/>
</dbReference>
<keyword evidence="7" id="KW-0547">Nucleotide-binding</keyword>
<accession>A0A142B6E2</accession>
<evidence type="ECO:0000256" key="4">
    <source>
        <dbReference type="ARBA" id="ARBA00022729"/>
    </source>
</evidence>
<dbReference type="Pfam" id="PF00496">
    <property type="entry name" value="SBP_bac_5"/>
    <property type="match status" value="1"/>
</dbReference>
<gene>
    <name evidence="7" type="primary">oppA</name>
    <name evidence="7" type="ORF">EZMO1_0044</name>
</gene>
<name>A0A142B6E2_9GAMM</name>
<dbReference type="OrthoDB" id="9801912at2"/>
<comment type="subcellular location">
    <subcellularLocation>
        <location evidence="1">Cell envelope</location>
    </subcellularLocation>
</comment>
<dbReference type="GO" id="GO:0030288">
    <property type="term" value="C:outer membrane-bounded periplasmic space"/>
    <property type="evidence" value="ECO:0007669"/>
    <property type="project" value="TreeGrafter"/>
</dbReference>
<protein>
    <submittedName>
        <fullName evidence="7">Oligopeptide ABC transporter ATP-binding protein</fullName>
    </submittedName>
</protein>
<feature type="signal peptide" evidence="5">
    <location>
        <begin position="1"/>
        <end position="23"/>
    </location>
</feature>
<dbReference type="AlphaFoldDB" id="A0A142B6E2"/>
<dbReference type="FunFam" id="3.10.105.10:FF:000001">
    <property type="entry name" value="Oligopeptide ABC transporter, oligopeptide-binding protein"/>
    <property type="match status" value="1"/>
</dbReference>
<proteinExistence type="inferred from homology"/>
<keyword evidence="7" id="KW-0067">ATP-binding</keyword>
<evidence type="ECO:0000313" key="8">
    <source>
        <dbReference type="Proteomes" id="UP000071065"/>
    </source>
</evidence>
<feature type="chain" id="PRO_5007492965" evidence="5">
    <location>
        <begin position="24"/>
        <end position="539"/>
    </location>
</feature>
<comment type="similarity">
    <text evidence="2">Belongs to the bacterial solute-binding protein 5 family.</text>
</comment>
<evidence type="ECO:0000256" key="3">
    <source>
        <dbReference type="ARBA" id="ARBA00022448"/>
    </source>
</evidence>
<dbReference type="Proteomes" id="UP000071065">
    <property type="component" value="Chromosome"/>
</dbReference>
<dbReference type="Gene3D" id="3.90.76.10">
    <property type="entry name" value="Dipeptide-binding Protein, Domain 1"/>
    <property type="match status" value="1"/>
</dbReference>